<name>A0ABU0BGQ6_9HYPH</name>
<comment type="caution">
    <text evidence="1">The sequence shown here is derived from an EMBL/GenBank/DDBJ whole genome shotgun (WGS) entry which is preliminary data.</text>
</comment>
<accession>A0ABU0BGQ6</accession>
<dbReference type="Pfam" id="PF00873">
    <property type="entry name" value="ACR_tran"/>
    <property type="match status" value="1"/>
</dbReference>
<protein>
    <submittedName>
        <fullName evidence="1">Multidrug efflux pump subunit AcrB</fullName>
    </submittedName>
</protein>
<reference evidence="1 2" key="1">
    <citation type="submission" date="2023-07" db="EMBL/GenBank/DDBJ databases">
        <title>Genomic Encyclopedia of Type Strains, Phase IV (KMG-IV): sequencing the most valuable type-strain genomes for metagenomic binning, comparative biology and taxonomic classification.</title>
        <authorList>
            <person name="Goeker M."/>
        </authorList>
    </citation>
    <scope>NUCLEOTIDE SEQUENCE [LARGE SCALE GENOMIC DNA]</scope>
    <source>
        <strain evidence="1 2">DSM 2457</strain>
    </source>
</reference>
<dbReference type="EMBL" id="JAUSUI010000010">
    <property type="protein sequence ID" value="MDQ0305010.1"/>
    <property type="molecule type" value="Genomic_DNA"/>
</dbReference>
<dbReference type="Proteomes" id="UP001224682">
    <property type="component" value="Unassembled WGS sequence"/>
</dbReference>
<proteinExistence type="predicted"/>
<dbReference type="InterPro" id="IPR001036">
    <property type="entry name" value="Acrflvin-R"/>
</dbReference>
<dbReference type="Gene3D" id="3.30.70.1430">
    <property type="entry name" value="Multidrug efflux transporter AcrB pore domain"/>
    <property type="match status" value="1"/>
</dbReference>
<evidence type="ECO:0000313" key="1">
    <source>
        <dbReference type="EMBL" id="MDQ0305010.1"/>
    </source>
</evidence>
<evidence type="ECO:0000313" key="2">
    <source>
        <dbReference type="Proteomes" id="UP001224682"/>
    </source>
</evidence>
<keyword evidence="2" id="KW-1185">Reference proteome</keyword>
<gene>
    <name evidence="1" type="ORF">J2S75_004060</name>
</gene>
<organism evidence="1 2">
    <name type="scientific">Ancylobacter polymorphus</name>
    <dbReference type="NCBI Taxonomy" id="223390"/>
    <lineage>
        <taxon>Bacteria</taxon>
        <taxon>Pseudomonadati</taxon>
        <taxon>Pseudomonadota</taxon>
        <taxon>Alphaproteobacteria</taxon>
        <taxon>Hyphomicrobiales</taxon>
        <taxon>Xanthobacteraceae</taxon>
        <taxon>Ancylobacter</taxon>
    </lineage>
</organism>
<sequence>MSSRENAALTFITLKDWSERGPEDSADAISACINAKMAQIKDAQTFALSPPPIQGLIHIHETFTDQVDNTSSSIRRPLSSYDTLG</sequence>
<dbReference type="SUPFAM" id="SSF82693">
    <property type="entry name" value="Multidrug efflux transporter AcrB pore domain, PN1, PN2, PC1 and PC2 subdomains"/>
    <property type="match status" value="1"/>
</dbReference>